<evidence type="ECO:0000313" key="1">
    <source>
        <dbReference type="EMBL" id="EEA84601.1"/>
    </source>
</evidence>
<accession>B6G126</accession>
<reference evidence="1 2" key="2">
    <citation type="submission" date="2008-10" db="EMBL/GenBank/DDBJ databases">
        <title>Draft genome sequence of Clostridium hiranonis (DSM 13275).</title>
        <authorList>
            <person name="Sudarsanam P."/>
            <person name="Ley R."/>
            <person name="Guruge J."/>
            <person name="Turnbaugh P.J."/>
            <person name="Mahowald M."/>
            <person name="Liep D."/>
            <person name="Gordon J."/>
        </authorList>
    </citation>
    <scope>NUCLEOTIDE SEQUENCE [LARGE SCALE GENOMIC DNA]</scope>
    <source>
        <strain evidence="1 2">DSM 13275</strain>
    </source>
</reference>
<comment type="caution">
    <text evidence="1">The sequence shown here is derived from an EMBL/GenBank/DDBJ whole genome shotgun (WGS) entry which is preliminary data.</text>
</comment>
<dbReference type="HOGENOM" id="CLU_2166965_0_0_9"/>
<protein>
    <recommendedName>
        <fullName evidence="3">Sulfur reduction protein DsrE</fullName>
    </recommendedName>
</protein>
<organism evidence="1 2">
    <name type="scientific">Peptacetobacter hiranonis (strain DSM 13275 / JCM 10541 / KCTC 15199 / TO-931)</name>
    <name type="common">Clostridium hiranonis</name>
    <dbReference type="NCBI Taxonomy" id="500633"/>
    <lineage>
        <taxon>Bacteria</taxon>
        <taxon>Bacillati</taxon>
        <taxon>Bacillota</taxon>
        <taxon>Clostridia</taxon>
        <taxon>Peptostreptococcales</taxon>
        <taxon>Peptostreptococcaceae</taxon>
        <taxon>Peptacetobacter</taxon>
    </lineage>
</organism>
<sequence length="110" mass="12089">MKVAYIFNSTNTHKILDKMIIPQLETDSHVAEVAGMFFFMDNTLFLSKGNPIGERLSKIREKTGMILMACDQCAIERGIQDNLVDGATIGCFPNLYTCLGGAGIDQVITL</sequence>
<dbReference type="eggNOG" id="COG1553">
    <property type="taxonomic scope" value="Bacteria"/>
</dbReference>
<dbReference type="NCBIfam" id="NF040732">
    <property type="entry name" value="DsrE_rel_SaoD"/>
    <property type="match status" value="1"/>
</dbReference>
<proteinExistence type="predicted"/>
<dbReference type="STRING" id="500633.CLOHIR_01832"/>
<reference evidence="1 2" key="1">
    <citation type="submission" date="2008-09" db="EMBL/GenBank/DDBJ databases">
        <authorList>
            <person name="Fulton L."/>
            <person name="Clifton S."/>
            <person name="Fulton B."/>
            <person name="Xu J."/>
            <person name="Minx P."/>
            <person name="Pepin K.H."/>
            <person name="Johnson M."/>
            <person name="Thiruvilangam P."/>
            <person name="Bhonagiri V."/>
            <person name="Nash W.E."/>
            <person name="Mardis E.R."/>
            <person name="Wilson R.K."/>
        </authorList>
    </citation>
    <scope>NUCLEOTIDE SEQUENCE [LARGE SCALE GENOMIC DNA]</scope>
    <source>
        <strain evidence="1 2">DSM 13275</strain>
    </source>
</reference>
<name>B6G126_PEPHT</name>
<evidence type="ECO:0008006" key="3">
    <source>
        <dbReference type="Google" id="ProtNLM"/>
    </source>
</evidence>
<dbReference type="RefSeq" id="WP_006440694.1">
    <property type="nucleotide sequence ID" value="NZ_DS995358.1"/>
</dbReference>
<keyword evidence="2" id="KW-1185">Reference proteome</keyword>
<dbReference type="EMBL" id="ABWP01000070">
    <property type="protein sequence ID" value="EEA84601.1"/>
    <property type="molecule type" value="Genomic_DNA"/>
</dbReference>
<dbReference type="SUPFAM" id="SSF75169">
    <property type="entry name" value="DsrEFH-like"/>
    <property type="match status" value="1"/>
</dbReference>
<dbReference type="OrthoDB" id="9793300at2"/>
<dbReference type="Proteomes" id="UP000003178">
    <property type="component" value="Unassembled WGS sequence"/>
</dbReference>
<dbReference type="InterPro" id="IPR027396">
    <property type="entry name" value="DsrEFH-like"/>
</dbReference>
<evidence type="ECO:0000313" key="2">
    <source>
        <dbReference type="Proteomes" id="UP000003178"/>
    </source>
</evidence>
<dbReference type="AlphaFoldDB" id="B6G126"/>
<gene>
    <name evidence="1" type="ORF">CLOHIR_01832</name>
</gene>